<evidence type="ECO:0000313" key="1">
    <source>
        <dbReference type="EMBL" id="RUO97079.1"/>
    </source>
</evidence>
<dbReference type="Proteomes" id="UP000268093">
    <property type="component" value="Unassembled WGS sequence"/>
</dbReference>
<dbReference type="SUPFAM" id="SSF53098">
    <property type="entry name" value="Ribonuclease H-like"/>
    <property type="match status" value="1"/>
</dbReference>
<gene>
    <name evidence="1" type="ORF">BC936DRAFT_141025</name>
</gene>
<dbReference type="AlphaFoldDB" id="A0A433A327"/>
<dbReference type="EMBL" id="RBNI01018527">
    <property type="protein sequence ID" value="RUO97079.1"/>
    <property type="molecule type" value="Genomic_DNA"/>
</dbReference>
<protein>
    <recommendedName>
        <fullName evidence="3">MULE transposase domain-containing protein</fullName>
    </recommendedName>
</protein>
<dbReference type="InterPro" id="IPR012337">
    <property type="entry name" value="RNaseH-like_sf"/>
</dbReference>
<keyword evidence="2" id="KW-1185">Reference proteome</keyword>
<accession>A0A433A327</accession>
<organism evidence="1 2">
    <name type="scientific">Jimgerdemannia flammicorona</name>
    <dbReference type="NCBI Taxonomy" id="994334"/>
    <lineage>
        <taxon>Eukaryota</taxon>
        <taxon>Fungi</taxon>
        <taxon>Fungi incertae sedis</taxon>
        <taxon>Mucoromycota</taxon>
        <taxon>Mucoromycotina</taxon>
        <taxon>Endogonomycetes</taxon>
        <taxon>Endogonales</taxon>
        <taxon>Endogonaceae</taxon>
        <taxon>Jimgerdemannia</taxon>
    </lineage>
</organism>
<reference evidence="1 2" key="1">
    <citation type="journal article" date="2018" name="New Phytol.">
        <title>Phylogenomics of Endogonaceae and evolution of mycorrhizas within Mucoromycota.</title>
        <authorList>
            <person name="Chang Y."/>
            <person name="Desiro A."/>
            <person name="Na H."/>
            <person name="Sandor L."/>
            <person name="Lipzen A."/>
            <person name="Clum A."/>
            <person name="Barry K."/>
            <person name="Grigoriev I.V."/>
            <person name="Martin F.M."/>
            <person name="Stajich J.E."/>
            <person name="Smith M.E."/>
            <person name="Bonito G."/>
            <person name="Spatafora J.W."/>
        </authorList>
    </citation>
    <scope>NUCLEOTIDE SEQUENCE [LARGE SCALE GENOMIC DNA]</scope>
    <source>
        <strain evidence="1 2">GMNB39</strain>
    </source>
</reference>
<name>A0A433A327_9FUNG</name>
<feature type="non-terminal residue" evidence="1">
    <location>
        <position position="117"/>
    </location>
</feature>
<proteinExistence type="predicted"/>
<sequence length="117" mass="13597">MADIWSSCIQDSYLNILLFGNFHSDETIKEAIESVLNNFGIITKLLALVIDNITNMAKAFKLLKNKIERKCSGHISHLVIQEGYKINKLQKLCEHSEEMFYKPVIDKIIYWTSTYHM</sequence>
<dbReference type="OrthoDB" id="2415281at2759"/>
<evidence type="ECO:0008006" key="3">
    <source>
        <dbReference type="Google" id="ProtNLM"/>
    </source>
</evidence>
<evidence type="ECO:0000313" key="2">
    <source>
        <dbReference type="Proteomes" id="UP000268093"/>
    </source>
</evidence>
<comment type="caution">
    <text evidence="1">The sequence shown here is derived from an EMBL/GenBank/DDBJ whole genome shotgun (WGS) entry which is preliminary data.</text>
</comment>